<evidence type="ECO:0000313" key="2">
    <source>
        <dbReference type="EMBL" id="OHU94848.1"/>
    </source>
</evidence>
<sequence>MFEYQLKLSKKRKTVALKVTAKGIHVYAPYGACMTEVERWLSTKKPWVEAQQKRLSVGVQVQTPWQSNSVLIFGEEYAFSFGASSYIDHQKKHVVVKTSTRSSVKSIRVELINLLAVELEQYIDSKLHQLSTQMNAPVANVKFREYKSRWGSCSSQYALTFNILLAGAPKRMVDYVMVHELAHCHILSHSREFWQLVGQYDSNYKEAVNWFKENGKQLFIAKD</sequence>
<dbReference type="InterPro" id="IPR053136">
    <property type="entry name" value="UTP_pyrophosphatase-like"/>
</dbReference>
<dbReference type="Pfam" id="PF01863">
    <property type="entry name" value="YgjP-like"/>
    <property type="match status" value="1"/>
</dbReference>
<evidence type="ECO:0000259" key="1">
    <source>
        <dbReference type="Pfam" id="PF01863"/>
    </source>
</evidence>
<feature type="domain" description="YgjP-like metallopeptidase" evidence="1">
    <location>
        <begin position="13"/>
        <end position="213"/>
    </location>
</feature>
<accession>A0A1S1N846</accession>
<keyword evidence="3" id="KW-1185">Reference proteome</keyword>
<dbReference type="Gene3D" id="3.30.2010.10">
    <property type="entry name" value="Metalloproteases ('zincins'), catalytic domain"/>
    <property type="match status" value="1"/>
</dbReference>
<reference evidence="2 3" key="1">
    <citation type="submission" date="2016-10" db="EMBL/GenBank/DDBJ databases">
        <title>Pseudoalteromonas amylolytica sp. nov., isolated from the surface seawater.</title>
        <authorList>
            <person name="Wu Y.-H."/>
            <person name="Cheng H."/>
            <person name="Jin X.-B."/>
            <person name="Wang C.-S."/>
            <person name="Xu X.-W."/>
        </authorList>
    </citation>
    <scope>NUCLEOTIDE SEQUENCE [LARGE SCALE GENOMIC DNA]</scope>
    <source>
        <strain evidence="2 3">JCM 12483</strain>
    </source>
</reference>
<dbReference type="RefSeq" id="WP_070992364.1">
    <property type="nucleotide sequence ID" value="NZ_CBCSHD010000007.1"/>
</dbReference>
<dbReference type="PANTHER" id="PTHR30399">
    <property type="entry name" value="UNCHARACTERIZED PROTEIN YGJP"/>
    <property type="match status" value="1"/>
</dbReference>
<dbReference type="STRING" id="327939.BIW53_12550"/>
<proteinExistence type="predicted"/>
<protein>
    <recommendedName>
        <fullName evidence="1">YgjP-like metallopeptidase domain-containing protein</fullName>
    </recommendedName>
</protein>
<name>A0A1S1N846_9GAMM</name>
<comment type="caution">
    <text evidence="2">The sequence shown here is derived from an EMBL/GenBank/DDBJ whole genome shotgun (WGS) entry which is preliminary data.</text>
</comment>
<gene>
    <name evidence="2" type="ORF">BIW53_12550</name>
</gene>
<dbReference type="CDD" id="cd07344">
    <property type="entry name" value="M48_yhfN_like"/>
    <property type="match status" value="1"/>
</dbReference>
<dbReference type="AlphaFoldDB" id="A0A1S1N846"/>
<dbReference type="EMBL" id="MNAN01000032">
    <property type="protein sequence ID" value="OHU94848.1"/>
    <property type="molecule type" value="Genomic_DNA"/>
</dbReference>
<dbReference type="Proteomes" id="UP000180253">
    <property type="component" value="Unassembled WGS sequence"/>
</dbReference>
<evidence type="ECO:0000313" key="3">
    <source>
        <dbReference type="Proteomes" id="UP000180253"/>
    </source>
</evidence>
<dbReference type="InterPro" id="IPR002725">
    <property type="entry name" value="YgjP-like_metallopeptidase"/>
</dbReference>
<dbReference type="PANTHER" id="PTHR30399:SF1">
    <property type="entry name" value="UTP PYROPHOSPHATASE"/>
    <property type="match status" value="1"/>
</dbReference>
<organism evidence="2 3">
    <name type="scientific">Pseudoalteromonas byunsanensis</name>
    <dbReference type="NCBI Taxonomy" id="327939"/>
    <lineage>
        <taxon>Bacteria</taxon>
        <taxon>Pseudomonadati</taxon>
        <taxon>Pseudomonadota</taxon>
        <taxon>Gammaproteobacteria</taxon>
        <taxon>Alteromonadales</taxon>
        <taxon>Pseudoalteromonadaceae</taxon>
        <taxon>Pseudoalteromonas</taxon>
    </lineage>
</organism>